<dbReference type="AlphaFoldDB" id="A0A167E845"/>
<proteinExistence type="predicted"/>
<dbReference type="GO" id="GO:0008270">
    <property type="term" value="F:zinc ion binding"/>
    <property type="evidence" value="ECO:0007669"/>
    <property type="project" value="InterPro"/>
</dbReference>
<dbReference type="PANTHER" id="PTHR30519">
    <property type="entry name" value="5-METHYLTETRAHYDROPTEROYLTRIGLUTAMATE--HOMOCYSTEINE METHYLTRANSFERASE"/>
    <property type="match status" value="1"/>
</dbReference>
<reference evidence="2 3" key="1">
    <citation type="submission" date="2013-07" db="EMBL/GenBank/DDBJ databases">
        <title>Comparative Genomic and Metabolomic Analysis of Twelve Strains of Pseudoalteromonas luteoviolacea.</title>
        <authorList>
            <person name="Vynne N.G."/>
            <person name="Mansson M."/>
            <person name="Gram L."/>
        </authorList>
    </citation>
    <scope>NUCLEOTIDE SEQUENCE [LARGE SCALE GENOMIC DNA]</scope>
    <source>
        <strain evidence="2 3">NCIMB 1942</strain>
    </source>
</reference>
<protein>
    <recommendedName>
        <fullName evidence="1">Cobalamin-independent methionine synthase MetE N-terminal domain-containing protein</fullName>
    </recommendedName>
</protein>
<dbReference type="GO" id="GO:0003871">
    <property type="term" value="F:5-methyltetrahydropteroyltriglutamate-homocysteine S-methyltransferase activity"/>
    <property type="evidence" value="ECO:0007669"/>
    <property type="project" value="InterPro"/>
</dbReference>
<dbReference type="PATRIC" id="fig|1365253.3.peg.1509"/>
<dbReference type="GO" id="GO:0008652">
    <property type="term" value="P:amino acid biosynthetic process"/>
    <property type="evidence" value="ECO:0007669"/>
    <property type="project" value="InterPro"/>
</dbReference>
<feature type="domain" description="Cobalamin-independent methionine synthase MetE N-terminal" evidence="1">
    <location>
        <begin position="18"/>
        <end position="114"/>
    </location>
</feature>
<accession>A0A167E845</accession>
<dbReference type="Pfam" id="PF08267">
    <property type="entry name" value="Meth_synt_1"/>
    <property type="match status" value="1"/>
</dbReference>
<dbReference type="SUPFAM" id="SSF51726">
    <property type="entry name" value="UROD/MetE-like"/>
    <property type="match status" value="1"/>
</dbReference>
<organism evidence="2 3">
    <name type="scientific">Pseudoalteromonas luteoviolacea NCIMB 1942</name>
    <dbReference type="NCBI Taxonomy" id="1365253"/>
    <lineage>
        <taxon>Bacteria</taxon>
        <taxon>Pseudomonadati</taxon>
        <taxon>Pseudomonadota</taxon>
        <taxon>Gammaproteobacteria</taxon>
        <taxon>Alteromonadales</taxon>
        <taxon>Pseudoalteromonadaceae</taxon>
        <taxon>Pseudoalteromonas</taxon>
    </lineage>
</organism>
<dbReference type="InterPro" id="IPR013215">
    <property type="entry name" value="Cbl-indep_Met_Synth_N"/>
</dbReference>
<dbReference type="EMBL" id="AUXT01000124">
    <property type="protein sequence ID" value="KZN50191.1"/>
    <property type="molecule type" value="Genomic_DNA"/>
</dbReference>
<sequence>MVEGRDLSWQLFTIRFSTCGQKTGIKVCARALLAGDITQHALIEQGKIIRAKNWAMQAEGGIEFIPVGDFAWYDHILNISMLVGAILSRHHHKGEEIGLDTLFRIGRGQLRVDVLVHGEAERNDMFEYFGD</sequence>
<name>A0A167E845_9GAMM</name>
<evidence type="ECO:0000313" key="3">
    <source>
        <dbReference type="Proteomes" id="UP000076587"/>
    </source>
</evidence>
<dbReference type="InterPro" id="IPR038071">
    <property type="entry name" value="UROD/MetE-like_sf"/>
</dbReference>
<dbReference type="Gene3D" id="3.20.20.210">
    <property type="match status" value="1"/>
</dbReference>
<evidence type="ECO:0000313" key="2">
    <source>
        <dbReference type="EMBL" id="KZN50191.1"/>
    </source>
</evidence>
<gene>
    <name evidence="2" type="ORF">N482_06380</name>
</gene>
<comment type="caution">
    <text evidence="2">The sequence shown here is derived from an EMBL/GenBank/DDBJ whole genome shotgun (WGS) entry which is preliminary data.</text>
</comment>
<dbReference type="Proteomes" id="UP000076587">
    <property type="component" value="Unassembled WGS sequence"/>
</dbReference>
<evidence type="ECO:0000259" key="1">
    <source>
        <dbReference type="Pfam" id="PF08267"/>
    </source>
</evidence>